<proteinExistence type="predicted"/>
<dbReference type="PANTHER" id="PTHR37561">
    <property type="entry name" value="F-BOX DOMAIN-CONTAINING PROTEIN"/>
    <property type="match status" value="1"/>
</dbReference>
<dbReference type="AlphaFoldDB" id="A0A3L6KVV5"/>
<name>A0A3L6KVV5_9TRYP</name>
<dbReference type="SUPFAM" id="SSF54928">
    <property type="entry name" value="RNA-binding domain, RBD"/>
    <property type="match status" value="1"/>
</dbReference>
<dbReference type="PANTHER" id="PTHR37561:SF3">
    <property type="entry name" value="F-BOX DOMAIN-CONTAINING PROTEIN"/>
    <property type="match status" value="1"/>
</dbReference>
<evidence type="ECO:0000313" key="1">
    <source>
        <dbReference type="EMBL" id="RHW68523.1"/>
    </source>
</evidence>
<accession>A0A3L6KVV5</accession>
<sequence>MRPTGESEKFITLPTASRVLPTGGSPADGGQRLQTTMGIVSHGAQQQRHNSQNNVTWRLGVDDSVESNGLNVHVRVRDSRTPTPFTSMFVSSSSSSPLTARSMSGYQEEETSPYSISGAEYLSAGEHIAHTALSGKCSFFSFPEGLPSFRPPSVPAERTHKLFIGQLRFEMSLEALVWFLHETINVNVCNIEKRGCGCAIISLSSEADREAVLQLKERLLVDIGGMWYARSDEECCNLHNYIDCSVAHIPRPQKVPQRLVVIEEARTGR</sequence>
<gene>
    <name evidence="1" type="ORF">DPX39_110019300</name>
</gene>
<dbReference type="EMBL" id="QSBY01000011">
    <property type="protein sequence ID" value="RHW68523.1"/>
    <property type="molecule type" value="Genomic_DNA"/>
</dbReference>
<protein>
    <submittedName>
        <fullName evidence="1">Uncharacterized protein</fullName>
    </submittedName>
</protein>
<dbReference type="Proteomes" id="UP000266743">
    <property type="component" value="Chromosome 11"/>
</dbReference>
<dbReference type="GO" id="GO:0003676">
    <property type="term" value="F:nucleic acid binding"/>
    <property type="evidence" value="ECO:0007669"/>
    <property type="project" value="InterPro"/>
</dbReference>
<dbReference type="InterPro" id="IPR035979">
    <property type="entry name" value="RBD_domain_sf"/>
</dbReference>
<reference evidence="1" key="1">
    <citation type="submission" date="2018-09" db="EMBL/GenBank/DDBJ databases">
        <title>whole genome sequence of T. equiperdum IVM-t1 strain.</title>
        <authorList>
            <person name="Suganuma K."/>
        </authorList>
    </citation>
    <scope>NUCLEOTIDE SEQUENCE [LARGE SCALE GENOMIC DNA]</scope>
    <source>
        <strain evidence="1">IVM-t1</strain>
    </source>
</reference>
<comment type="caution">
    <text evidence="1">The sequence shown here is derived from an EMBL/GenBank/DDBJ whole genome shotgun (WGS) entry which is preliminary data.</text>
</comment>
<organism evidence="1">
    <name type="scientific">Trypanosoma brucei equiperdum</name>
    <dbReference type="NCBI Taxonomy" id="630700"/>
    <lineage>
        <taxon>Eukaryota</taxon>
        <taxon>Discoba</taxon>
        <taxon>Euglenozoa</taxon>
        <taxon>Kinetoplastea</taxon>
        <taxon>Metakinetoplastina</taxon>
        <taxon>Trypanosomatida</taxon>
        <taxon>Trypanosomatidae</taxon>
        <taxon>Trypanosoma</taxon>
    </lineage>
</organism>